<dbReference type="Proteomes" id="UP000245390">
    <property type="component" value="Unassembled WGS sequence"/>
</dbReference>
<gene>
    <name evidence="2" type="ORF">C8D95_11410</name>
</gene>
<evidence type="ECO:0000256" key="1">
    <source>
        <dbReference type="SAM" id="MobiDB-lite"/>
    </source>
</evidence>
<feature type="region of interest" description="Disordered" evidence="1">
    <location>
        <begin position="75"/>
        <end position="214"/>
    </location>
</feature>
<name>A0A316FX00_9RHOB</name>
<dbReference type="RefSeq" id="WP_241239820.1">
    <property type="nucleotide sequence ID" value="NZ_CP034588.1"/>
</dbReference>
<keyword evidence="3" id="KW-1185">Reference proteome</keyword>
<feature type="compositionally biased region" description="Basic and acidic residues" evidence="1">
    <location>
        <begin position="270"/>
        <end position="285"/>
    </location>
</feature>
<comment type="caution">
    <text evidence="2">The sequence shown here is derived from an EMBL/GenBank/DDBJ whole genome shotgun (WGS) entry which is preliminary data.</text>
</comment>
<feature type="compositionally biased region" description="Basic and acidic residues" evidence="1">
    <location>
        <begin position="90"/>
        <end position="99"/>
    </location>
</feature>
<evidence type="ECO:0000313" key="2">
    <source>
        <dbReference type="EMBL" id="PWK53108.1"/>
    </source>
</evidence>
<feature type="region of interest" description="Disordered" evidence="1">
    <location>
        <begin position="235"/>
        <end position="353"/>
    </location>
</feature>
<proteinExistence type="predicted"/>
<dbReference type="EMBL" id="QGGV01000014">
    <property type="protein sequence ID" value="PWK53108.1"/>
    <property type="molecule type" value="Genomic_DNA"/>
</dbReference>
<dbReference type="AlphaFoldDB" id="A0A316FX00"/>
<protein>
    <submittedName>
        <fullName evidence="2">Uncharacterized protein</fullName>
    </submittedName>
</protein>
<reference evidence="2 3" key="1">
    <citation type="submission" date="2018-05" db="EMBL/GenBank/DDBJ databases">
        <title>Genomic Encyclopedia of Type Strains, Phase IV (KMG-IV): sequencing the most valuable type-strain genomes for metagenomic binning, comparative biology and taxonomic classification.</title>
        <authorList>
            <person name="Goeker M."/>
        </authorList>
    </citation>
    <scope>NUCLEOTIDE SEQUENCE [LARGE SCALE GENOMIC DNA]</scope>
    <source>
        <strain evidence="2 3">DSM 103371</strain>
    </source>
</reference>
<feature type="compositionally biased region" description="Basic and acidic residues" evidence="1">
    <location>
        <begin position="310"/>
        <end position="323"/>
    </location>
</feature>
<sequence>MSGNATDPKVEDVLSSVRRLVSGELPRTPRPALPEGPGALVLTAAQRIVTAPRGATSATARKSLEERIAELEAAVSFRNDEFEPDGSEDQSQHRPDRIVYTRPPSETPDTSRRRSSLRLSQIALIETGPAADDEEIGTETPAFRRKSDTNANDQAAVDDEEAPMAEDVQPAPHTAEVRRFTDPDDVATRLAARWSGDPTRASAPVMPTTLARDGDDFDDALSRAVRESVRSLVAEDRLVEAPETTDETSGVPVDMSAEDFDDEPSAFSRFSRDERDDNDADRIADTQDDDPEIDALIAEAEAPEPSVIFVHKDQDEESGREPDEPVDDEYESRADAAGPDVTRGEEVRTAPPFDAAIEPALAATTTRAAVPVEDAVAPEDGAIETVSPSPLDVAGAALAVLPNEDAMRLMVGRLIREELQGELGERITRNVRKLVRREILRALNARDLT</sequence>
<accession>A0A316FX00</accession>
<organism evidence="2 3">
    <name type="scientific">Silicimonas algicola</name>
    <dbReference type="NCBI Taxonomy" id="1826607"/>
    <lineage>
        <taxon>Bacteria</taxon>
        <taxon>Pseudomonadati</taxon>
        <taxon>Pseudomonadota</taxon>
        <taxon>Alphaproteobacteria</taxon>
        <taxon>Rhodobacterales</taxon>
        <taxon>Paracoccaceae</taxon>
    </lineage>
</organism>
<evidence type="ECO:0000313" key="3">
    <source>
        <dbReference type="Proteomes" id="UP000245390"/>
    </source>
</evidence>